<feature type="domain" description="SGNH hydrolase-type esterase" evidence="1">
    <location>
        <begin position="10"/>
        <end position="182"/>
    </location>
</feature>
<reference evidence="2 3" key="1">
    <citation type="submission" date="2015-02" db="EMBL/GenBank/DDBJ databases">
        <title>Draft Genome Sequences of Two Closely-Related Aflatoxigenic Aspergillus Species Obtained from the Cote d'Ivoire.</title>
        <authorList>
            <person name="Moore G.G."/>
            <person name="Beltz S.B."/>
            <person name="Mack B.M."/>
        </authorList>
    </citation>
    <scope>NUCLEOTIDE SEQUENCE [LARGE SCALE GENOMIC DNA]</scope>
    <source>
        <strain evidence="2 3">SRRC1432</strain>
    </source>
</reference>
<dbReference type="Gene3D" id="3.40.50.1110">
    <property type="entry name" value="SGNH hydrolase"/>
    <property type="match status" value="1"/>
</dbReference>
<gene>
    <name evidence="2" type="ORF">AOCH_002935</name>
</gene>
<organism evidence="2 3">
    <name type="scientific">Aspergillus ochraceoroseus</name>
    <dbReference type="NCBI Taxonomy" id="138278"/>
    <lineage>
        <taxon>Eukaryota</taxon>
        <taxon>Fungi</taxon>
        <taxon>Dikarya</taxon>
        <taxon>Ascomycota</taxon>
        <taxon>Pezizomycotina</taxon>
        <taxon>Eurotiomycetes</taxon>
        <taxon>Eurotiomycetidae</taxon>
        <taxon>Eurotiales</taxon>
        <taxon>Aspergillaceae</taxon>
        <taxon>Aspergillus</taxon>
        <taxon>Aspergillus subgen. Nidulantes</taxon>
    </lineage>
</organism>
<dbReference type="Proteomes" id="UP000034947">
    <property type="component" value="Unassembled WGS sequence"/>
</dbReference>
<dbReference type="AlphaFoldDB" id="A0A0F8VDI4"/>
<dbReference type="EMBL" id="JYKN01001267">
    <property type="protein sequence ID" value="KKK21131.1"/>
    <property type="molecule type" value="Genomic_DNA"/>
</dbReference>
<dbReference type="VEuPathDB" id="FungiDB:P175DRAFT_0433657"/>
<dbReference type="Pfam" id="PF13472">
    <property type="entry name" value="Lipase_GDSL_2"/>
    <property type="match status" value="1"/>
</dbReference>
<accession>A0A0F8VDI4</accession>
<dbReference type="InterPro" id="IPR045136">
    <property type="entry name" value="Iah1-like"/>
</dbReference>
<evidence type="ECO:0000313" key="3">
    <source>
        <dbReference type="Proteomes" id="UP000034947"/>
    </source>
</evidence>
<dbReference type="PANTHER" id="PTHR14209">
    <property type="entry name" value="ISOAMYL ACETATE-HYDROLYZING ESTERASE 1"/>
    <property type="match status" value="1"/>
</dbReference>
<evidence type="ECO:0000259" key="1">
    <source>
        <dbReference type="Pfam" id="PF13472"/>
    </source>
</evidence>
<dbReference type="SUPFAM" id="SSF52266">
    <property type="entry name" value="SGNH hydrolase"/>
    <property type="match status" value="1"/>
</dbReference>
<dbReference type="PANTHER" id="PTHR14209:SF19">
    <property type="entry name" value="ISOAMYL ACETATE-HYDROLYZING ESTERASE 1 HOMOLOG"/>
    <property type="match status" value="1"/>
</dbReference>
<comment type="caution">
    <text evidence="2">The sequence shown here is derived from an EMBL/GenBank/DDBJ whole genome shotgun (WGS) entry which is preliminary data.</text>
</comment>
<name>A0A0F8VDI4_9EURO</name>
<dbReference type="CDD" id="cd01838">
    <property type="entry name" value="Isoamyl_acetate_hydrolase_like"/>
    <property type="match status" value="1"/>
</dbReference>
<sequence>MALIFDKVLLFGDSITEAAYDPESSFGFGSAVQHVYARKMDVVQRGFSGYNSDHAREILPHLMKQENAGDAKVKLMIVFFGTNDSIAPESKNHVPIPRYKENMRQIVQTAQGVGARVVIVAPGPFNYHQFRSVVEASWLCDRDTRWARGHCDAAIELGKELNVPVVPLWYLIMADAGWKEGDPLYGLEELPAENPLTPYFNDGLHFLGKAYKIKFIHVMKAIKNSYPELDPDQLQHKLPLCDDTMTLDSLKAALGS</sequence>
<proteinExistence type="predicted"/>
<protein>
    <recommendedName>
        <fullName evidence="1">SGNH hydrolase-type esterase domain-containing protein</fullName>
    </recommendedName>
</protein>
<evidence type="ECO:0000313" key="2">
    <source>
        <dbReference type="EMBL" id="KKK21131.1"/>
    </source>
</evidence>
<dbReference type="InterPro" id="IPR013830">
    <property type="entry name" value="SGNH_hydro"/>
</dbReference>
<keyword evidence="3" id="KW-1185">Reference proteome</keyword>
<dbReference type="InterPro" id="IPR036514">
    <property type="entry name" value="SGNH_hydro_sf"/>
</dbReference>